<proteinExistence type="predicted"/>
<dbReference type="Proteomes" id="UP000198284">
    <property type="component" value="Unassembled WGS sequence"/>
</dbReference>
<keyword evidence="2" id="KW-1185">Reference proteome</keyword>
<dbReference type="RefSeq" id="WP_143131415.1">
    <property type="nucleotide sequence ID" value="NZ_FZOT01000022.1"/>
</dbReference>
<name>A0A239LHQ1_9BURK</name>
<organism evidence="1 2">
    <name type="scientific">Noviherbaspirillum humi</name>
    <dbReference type="NCBI Taxonomy" id="1688639"/>
    <lineage>
        <taxon>Bacteria</taxon>
        <taxon>Pseudomonadati</taxon>
        <taxon>Pseudomonadota</taxon>
        <taxon>Betaproteobacteria</taxon>
        <taxon>Burkholderiales</taxon>
        <taxon>Oxalobacteraceae</taxon>
        <taxon>Noviherbaspirillum</taxon>
    </lineage>
</organism>
<sequence>MTLLPDQSDSAAQGMPQSIAIALNRPFIHQDALAAARLRVGMWVVTQDGAVGILTGCGIDAMGEVTFAKPDGTTLMMLDQNDKPVPVVVRSQLADLRQATIEDIPAPRRPDEAVLISLGYQHGGAA</sequence>
<dbReference type="EMBL" id="FZOT01000022">
    <property type="protein sequence ID" value="SNT29189.1"/>
    <property type="molecule type" value="Genomic_DNA"/>
</dbReference>
<protein>
    <submittedName>
        <fullName evidence="1">Uncharacterized protein</fullName>
    </submittedName>
</protein>
<reference evidence="1 2" key="1">
    <citation type="submission" date="2017-06" db="EMBL/GenBank/DDBJ databases">
        <authorList>
            <person name="Kim H.J."/>
            <person name="Triplett B.A."/>
        </authorList>
    </citation>
    <scope>NUCLEOTIDE SEQUENCE [LARGE SCALE GENOMIC DNA]</scope>
    <source>
        <strain evidence="1 2">U15</strain>
    </source>
</reference>
<evidence type="ECO:0000313" key="1">
    <source>
        <dbReference type="EMBL" id="SNT29189.1"/>
    </source>
</evidence>
<evidence type="ECO:0000313" key="2">
    <source>
        <dbReference type="Proteomes" id="UP000198284"/>
    </source>
</evidence>
<accession>A0A239LHQ1</accession>
<gene>
    <name evidence="1" type="ORF">SAMN06265795_12257</name>
</gene>
<dbReference type="AlphaFoldDB" id="A0A239LHQ1"/>